<feature type="region of interest" description="Disordered" evidence="1">
    <location>
        <begin position="137"/>
        <end position="201"/>
    </location>
</feature>
<dbReference type="RefSeq" id="WP_085911954.1">
    <property type="nucleotide sequence ID" value="NZ_AP018920.1"/>
</dbReference>
<reference evidence="2 3" key="1">
    <citation type="submission" date="2016-09" db="EMBL/GenBank/DDBJ databases">
        <title>Pseudonocardia autotrophica DSM535, a candidate organism with high potential of specific P450 cytochromes.</title>
        <authorList>
            <person name="Grumaz C."/>
            <person name="Vainshtein Y."/>
            <person name="Kirstahler P."/>
            <person name="Sohn K."/>
        </authorList>
    </citation>
    <scope>NUCLEOTIDE SEQUENCE [LARGE SCALE GENOMIC DNA]</scope>
    <source>
        <strain evidence="2 3">DSM 535</strain>
    </source>
</reference>
<evidence type="ECO:0000313" key="3">
    <source>
        <dbReference type="Proteomes" id="UP000194360"/>
    </source>
</evidence>
<evidence type="ECO:0000313" key="2">
    <source>
        <dbReference type="EMBL" id="OSY42178.1"/>
    </source>
</evidence>
<dbReference type="STRING" id="2074.BG845_01676"/>
<dbReference type="EMBL" id="MIGB01000006">
    <property type="protein sequence ID" value="OSY42178.1"/>
    <property type="molecule type" value="Genomic_DNA"/>
</dbReference>
<dbReference type="AlphaFoldDB" id="A0A1Y2N5I2"/>
<evidence type="ECO:0000256" key="1">
    <source>
        <dbReference type="SAM" id="MobiDB-lite"/>
    </source>
</evidence>
<comment type="caution">
    <text evidence="2">The sequence shown here is derived from an EMBL/GenBank/DDBJ whole genome shotgun (WGS) entry which is preliminary data.</text>
</comment>
<keyword evidence="3" id="KW-1185">Reference proteome</keyword>
<gene>
    <name evidence="2" type="ORF">BG845_01676</name>
</gene>
<dbReference type="Proteomes" id="UP000194360">
    <property type="component" value="Unassembled WGS sequence"/>
</dbReference>
<protein>
    <submittedName>
        <fullName evidence="2">Uncharacterized protein</fullName>
    </submittedName>
</protein>
<proteinExistence type="predicted"/>
<accession>A0A1Y2N5I2</accession>
<sequence>MIALRITVGCDDCAIALAGTDQVRTTTDGLAAARTAGWVVRLSGRLLCPACADPALCRLIGHDFGPAPVWRACACDGSVWEHSTCEPWQDPTSWEGCGWEWRTCRRCDHVDDRHVTQADAASRRADGRAADAYIAALERGELRPQPARRNGNRSEHQPGDGILADVAAGLALPHQQNAREETAMVEPNRPRPATPAGGEQR</sequence>
<organism evidence="2 3">
    <name type="scientific">Pseudonocardia autotrophica</name>
    <name type="common">Amycolata autotrophica</name>
    <name type="synonym">Nocardia autotrophica</name>
    <dbReference type="NCBI Taxonomy" id="2074"/>
    <lineage>
        <taxon>Bacteria</taxon>
        <taxon>Bacillati</taxon>
        <taxon>Actinomycetota</taxon>
        <taxon>Actinomycetes</taxon>
        <taxon>Pseudonocardiales</taxon>
        <taxon>Pseudonocardiaceae</taxon>
        <taxon>Pseudonocardia</taxon>
    </lineage>
</organism>
<name>A0A1Y2N5I2_PSEAH</name>
<dbReference type="OrthoDB" id="3579670at2"/>